<comment type="caution">
    <text evidence="1">The sequence shown here is derived from an EMBL/GenBank/DDBJ whole genome shotgun (WGS) entry which is preliminary data.</text>
</comment>
<reference evidence="1 2" key="1">
    <citation type="journal article" date="2023" name="Mol. Biol. Evol.">
        <title>Genomics of Secondarily Temperate Adaptation in the Only Non-Antarctic Icefish.</title>
        <authorList>
            <person name="Rivera-Colon A.G."/>
            <person name="Rayamajhi N."/>
            <person name="Minhas B.F."/>
            <person name="Madrigal G."/>
            <person name="Bilyk K.T."/>
            <person name="Yoon V."/>
            <person name="Hune M."/>
            <person name="Gregory S."/>
            <person name="Cheng C.H.C."/>
            <person name="Catchen J.M."/>
        </authorList>
    </citation>
    <scope>NUCLEOTIDE SEQUENCE [LARGE SCALE GENOMIC DNA]</scope>
    <source>
        <strain evidence="1">JC2023a</strain>
    </source>
</reference>
<sequence length="100" mass="10900">MVSKPKNKFNGINSTTTIHRLQCSEDTDSASGRSGQLGGSGHVLPLNQGSCCRMLPQQSGRPQSPPAKVADSSSHRVTSIIIKCCYYCQDDWFAVRGVWE</sequence>
<dbReference type="EMBL" id="JAULUE010002067">
    <property type="protein sequence ID" value="KAK5876361.1"/>
    <property type="molecule type" value="Genomic_DNA"/>
</dbReference>
<dbReference type="AlphaFoldDB" id="A0AAN8B0W8"/>
<dbReference type="Proteomes" id="UP001335648">
    <property type="component" value="Unassembled WGS sequence"/>
</dbReference>
<evidence type="ECO:0000313" key="1">
    <source>
        <dbReference type="EMBL" id="KAK5876361.1"/>
    </source>
</evidence>
<proteinExistence type="predicted"/>
<protein>
    <submittedName>
        <fullName evidence="1">Uncharacterized protein</fullName>
    </submittedName>
</protein>
<organism evidence="1 2">
    <name type="scientific">Champsocephalus esox</name>
    <name type="common">pike icefish</name>
    <dbReference type="NCBI Taxonomy" id="159716"/>
    <lineage>
        <taxon>Eukaryota</taxon>
        <taxon>Metazoa</taxon>
        <taxon>Chordata</taxon>
        <taxon>Craniata</taxon>
        <taxon>Vertebrata</taxon>
        <taxon>Euteleostomi</taxon>
        <taxon>Actinopterygii</taxon>
        <taxon>Neopterygii</taxon>
        <taxon>Teleostei</taxon>
        <taxon>Neoteleostei</taxon>
        <taxon>Acanthomorphata</taxon>
        <taxon>Eupercaria</taxon>
        <taxon>Perciformes</taxon>
        <taxon>Notothenioidei</taxon>
        <taxon>Channichthyidae</taxon>
        <taxon>Champsocephalus</taxon>
    </lineage>
</organism>
<keyword evidence="2" id="KW-1185">Reference proteome</keyword>
<accession>A0AAN8B0W8</accession>
<gene>
    <name evidence="1" type="ORF">CesoFtcFv8_025725</name>
</gene>
<name>A0AAN8B0W8_9TELE</name>
<evidence type="ECO:0000313" key="2">
    <source>
        <dbReference type="Proteomes" id="UP001335648"/>
    </source>
</evidence>